<evidence type="ECO:0000256" key="1">
    <source>
        <dbReference type="SAM" id="MobiDB-lite"/>
    </source>
</evidence>
<dbReference type="Proteomes" id="UP001500064">
    <property type="component" value="Unassembled WGS sequence"/>
</dbReference>
<feature type="region of interest" description="Disordered" evidence="1">
    <location>
        <begin position="57"/>
        <end position="94"/>
    </location>
</feature>
<proteinExistence type="predicted"/>
<dbReference type="EMBL" id="BAAAMU010000189">
    <property type="protein sequence ID" value="GAA1692958.1"/>
    <property type="molecule type" value="Genomic_DNA"/>
</dbReference>
<organism evidence="2 3">
    <name type="scientific">Nonomuraea maheshkhaliensis</name>
    <dbReference type="NCBI Taxonomy" id="419590"/>
    <lineage>
        <taxon>Bacteria</taxon>
        <taxon>Bacillati</taxon>
        <taxon>Actinomycetota</taxon>
        <taxon>Actinomycetes</taxon>
        <taxon>Streptosporangiales</taxon>
        <taxon>Streptosporangiaceae</taxon>
        <taxon>Nonomuraea</taxon>
    </lineage>
</organism>
<evidence type="ECO:0000313" key="3">
    <source>
        <dbReference type="Proteomes" id="UP001500064"/>
    </source>
</evidence>
<accession>A0ABP4TV62</accession>
<feature type="compositionally biased region" description="Basic and acidic residues" evidence="1">
    <location>
        <begin position="83"/>
        <end position="92"/>
    </location>
</feature>
<gene>
    <name evidence="2" type="ORF">GCM10009733_106130</name>
</gene>
<reference evidence="3" key="1">
    <citation type="journal article" date="2019" name="Int. J. Syst. Evol. Microbiol.">
        <title>The Global Catalogue of Microorganisms (GCM) 10K type strain sequencing project: providing services to taxonomists for standard genome sequencing and annotation.</title>
        <authorList>
            <consortium name="The Broad Institute Genomics Platform"/>
            <consortium name="The Broad Institute Genome Sequencing Center for Infectious Disease"/>
            <person name="Wu L."/>
            <person name="Ma J."/>
        </authorList>
    </citation>
    <scope>NUCLEOTIDE SEQUENCE [LARGE SCALE GENOMIC DNA]</scope>
    <source>
        <strain evidence="3">JCM 13929</strain>
    </source>
</reference>
<evidence type="ECO:0000313" key="2">
    <source>
        <dbReference type="EMBL" id="GAA1692958.1"/>
    </source>
</evidence>
<keyword evidence="3" id="KW-1185">Reference proteome</keyword>
<protein>
    <submittedName>
        <fullName evidence="2">Uncharacterized protein</fullName>
    </submittedName>
</protein>
<name>A0ABP4TV62_9ACTN</name>
<sequence length="126" mass="13507">MAARTLARIASLTPPALRSTFDTAVVDTWACLATSVIVTLRCRSRVTMCRLSLDQTPLDCTSPAPPGPRMGNVTHPTSPNLQEGHDDKDVDRGPFPISVLTARQVTLTLTPIGGRLKRFNEPGGAL</sequence>
<comment type="caution">
    <text evidence="2">The sequence shown here is derived from an EMBL/GenBank/DDBJ whole genome shotgun (WGS) entry which is preliminary data.</text>
</comment>